<dbReference type="InterPro" id="IPR016187">
    <property type="entry name" value="CTDL_fold"/>
</dbReference>
<name>A0ABD3WF21_SINWO</name>
<dbReference type="SMART" id="SM00034">
    <property type="entry name" value="CLECT"/>
    <property type="match status" value="1"/>
</dbReference>
<dbReference type="Pfam" id="PF00059">
    <property type="entry name" value="Lectin_C"/>
    <property type="match status" value="1"/>
</dbReference>
<evidence type="ECO:0000256" key="5">
    <source>
        <dbReference type="SAM" id="MobiDB-lite"/>
    </source>
</evidence>
<dbReference type="SUPFAM" id="SSF56436">
    <property type="entry name" value="C-type lectin-like"/>
    <property type="match status" value="1"/>
</dbReference>
<dbReference type="Pfam" id="PF00057">
    <property type="entry name" value="Ldl_recept_a"/>
    <property type="match status" value="1"/>
</dbReference>
<organism evidence="9 10">
    <name type="scientific">Sinanodonta woodiana</name>
    <name type="common">Chinese pond mussel</name>
    <name type="synonym">Anodonta woodiana</name>
    <dbReference type="NCBI Taxonomy" id="1069815"/>
    <lineage>
        <taxon>Eukaryota</taxon>
        <taxon>Metazoa</taxon>
        <taxon>Spiralia</taxon>
        <taxon>Lophotrochozoa</taxon>
        <taxon>Mollusca</taxon>
        <taxon>Bivalvia</taxon>
        <taxon>Autobranchia</taxon>
        <taxon>Heteroconchia</taxon>
        <taxon>Palaeoheterodonta</taxon>
        <taxon>Unionida</taxon>
        <taxon>Unionoidea</taxon>
        <taxon>Unionidae</taxon>
        <taxon>Unioninae</taxon>
        <taxon>Sinanodonta</taxon>
    </lineage>
</organism>
<evidence type="ECO:0000259" key="7">
    <source>
        <dbReference type="PROSITE" id="PS50041"/>
    </source>
</evidence>
<feature type="compositionally biased region" description="Basic and acidic residues" evidence="5">
    <location>
        <begin position="172"/>
        <end position="182"/>
    </location>
</feature>
<feature type="domain" description="Sushi" evidence="8">
    <location>
        <begin position="205"/>
        <end position="273"/>
    </location>
</feature>
<dbReference type="EMBL" id="JBJQND010000007">
    <property type="protein sequence ID" value="KAL3872115.1"/>
    <property type="molecule type" value="Genomic_DNA"/>
</dbReference>
<keyword evidence="10" id="KW-1185">Reference proteome</keyword>
<feature type="disulfide bond" evidence="3">
    <location>
        <begin position="22"/>
        <end position="34"/>
    </location>
</feature>
<dbReference type="InterPro" id="IPR000436">
    <property type="entry name" value="Sushi_SCR_CCP_dom"/>
</dbReference>
<dbReference type="Proteomes" id="UP001634394">
    <property type="component" value="Unassembled WGS sequence"/>
</dbReference>
<dbReference type="InterPro" id="IPR001304">
    <property type="entry name" value="C-type_lectin-like"/>
</dbReference>
<dbReference type="InterPro" id="IPR016186">
    <property type="entry name" value="C-type_lectin-like/link_sf"/>
</dbReference>
<feature type="domain" description="C-type lectin" evidence="7">
    <location>
        <begin position="359"/>
        <end position="473"/>
    </location>
</feature>
<dbReference type="InterPro" id="IPR036055">
    <property type="entry name" value="LDL_receptor-like_sf"/>
</dbReference>
<evidence type="ECO:0000313" key="9">
    <source>
        <dbReference type="EMBL" id="KAL3872115.1"/>
    </source>
</evidence>
<dbReference type="PROSITE" id="PS50041">
    <property type="entry name" value="C_TYPE_LECTIN_2"/>
    <property type="match status" value="1"/>
</dbReference>
<dbReference type="PANTHER" id="PTHR22803">
    <property type="entry name" value="MANNOSE, PHOSPHOLIPASE, LECTIN RECEPTOR RELATED"/>
    <property type="match status" value="1"/>
</dbReference>
<reference evidence="9 10" key="1">
    <citation type="submission" date="2024-11" db="EMBL/GenBank/DDBJ databases">
        <title>Chromosome-level genome assembly of the freshwater bivalve Anodonta woodiana.</title>
        <authorList>
            <person name="Chen X."/>
        </authorList>
    </citation>
    <scope>NUCLEOTIDE SEQUENCE [LARGE SCALE GENOMIC DNA]</scope>
    <source>
        <strain evidence="9">MN2024</strain>
        <tissue evidence="9">Gills</tissue>
    </source>
</reference>
<keyword evidence="2 3" id="KW-1015">Disulfide bond</keyword>
<dbReference type="Gene3D" id="4.10.400.10">
    <property type="entry name" value="Low-density Lipoprotein Receptor"/>
    <property type="match status" value="1"/>
</dbReference>
<feature type="region of interest" description="Disordered" evidence="5">
    <location>
        <begin position="162"/>
        <end position="182"/>
    </location>
</feature>
<keyword evidence="4" id="KW-0768">Sushi</keyword>
<dbReference type="PROSITE" id="PS51257">
    <property type="entry name" value="PROKAR_LIPOPROTEIN"/>
    <property type="match status" value="1"/>
</dbReference>
<proteinExistence type="predicted"/>
<feature type="signal peptide" evidence="6">
    <location>
        <begin position="1"/>
        <end position="18"/>
    </location>
</feature>
<evidence type="ECO:0000256" key="6">
    <source>
        <dbReference type="SAM" id="SignalP"/>
    </source>
</evidence>
<sequence length="488" mass="55009">MNQRRMMVIFFLFGFVLGAISCSEKEFKCQNGKCIEVTKQCNGFPDCLDKSDAVAGCGAECVLNDLKKFLDKHEPAKAVYQSGDTIRLFCPIDDDDDYEYGYAYDYNYNFEEASSVLTCSNGRWLGNIPKCIGNADSSMKSTPKTDVDVVTNTNDVAVTQYVPAVSTSNARSESDHSRDDDSKTLSDIGFNARIEELYAYKVSAADCELNGLNKYFMKTQTAEKTYLHGQKIIIACPDSDDHGYNYDQLSNDSHSELTCHDGQWIGSYPECFNFSCEVSRLNLRHGRFNGVDGNTIIHGDSISIRNNVTCDDGYTVPPNISYVSCNNGILDPPTFECIKYEDSINRCPLSKNVAKAIRYRDKCYLATKGRFQFRHYHAKTFCQSLGPTADLAMIPDKETNEAIEYLMKMVPGRSTYWIGAMWNDAKSRWEWPNESELNYTNWKSGEGSMTANLIKLEECAVLTSDGGWKDTPCWHFLMYKAICEITVT</sequence>
<evidence type="ECO:0000256" key="3">
    <source>
        <dbReference type="PROSITE-ProRule" id="PRU00124"/>
    </source>
</evidence>
<evidence type="ECO:0000256" key="1">
    <source>
        <dbReference type="ARBA" id="ARBA00022729"/>
    </source>
</evidence>
<evidence type="ECO:0000256" key="4">
    <source>
        <dbReference type="PROSITE-ProRule" id="PRU00302"/>
    </source>
</evidence>
<dbReference type="CDD" id="cd00112">
    <property type="entry name" value="LDLa"/>
    <property type="match status" value="1"/>
</dbReference>
<comment type="caution">
    <text evidence="9">The sequence shown here is derived from an EMBL/GenBank/DDBJ whole genome shotgun (WGS) entry which is preliminary data.</text>
</comment>
<dbReference type="CDD" id="cd00037">
    <property type="entry name" value="CLECT"/>
    <property type="match status" value="1"/>
</dbReference>
<feature type="disulfide bond" evidence="3">
    <location>
        <begin position="29"/>
        <end position="47"/>
    </location>
</feature>
<comment type="caution">
    <text evidence="4">Lacks conserved residue(s) required for the propagation of feature annotation.</text>
</comment>
<protein>
    <submittedName>
        <fullName evidence="9">Uncharacterized protein</fullName>
    </submittedName>
</protein>
<dbReference type="SUPFAM" id="SSF57424">
    <property type="entry name" value="LDL receptor-like module"/>
    <property type="match status" value="1"/>
</dbReference>
<dbReference type="SMART" id="SM00192">
    <property type="entry name" value="LDLa"/>
    <property type="match status" value="1"/>
</dbReference>
<dbReference type="PROSITE" id="PS50923">
    <property type="entry name" value="SUSHI"/>
    <property type="match status" value="1"/>
</dbReference>
<evidence type="ECO:0000259" key="8">
    <source>
        <dbReference type="PROSITE" id="PS50923"/>
    </source>
</evidence>
<dbReference type="AlphaFoldDB" id="A0ABD3WF21"/>
<dbReference type="InterPro" id="IPR050111">
    <property type="entry name" value="C-type_lectin/snaclec_domain"/>
</dbReference>
<gene>
    <name evidence="9" type="ORF">ACJMK2_040067</name>
</gene>
<feature type="chain" id="PRO_5044789441" evidence="6">
    <location>
        <begin position="19"/>
        <end position="488"/>
    </location>
</feature>
<dbReference type="InterPro" id="IPR002172">
    <property type="entry name" value="LDrepeatLR_classA_rpt"/>
</dbReference>
<evidence type="ECO:0000313" key="10">
    <source>
        <dbReference type="Proteomes" id="UP001634394"/>
    </source>
</evidence>
<dbReference type="Gene3D" id="3.10.100.10">
    <property type="entry name" value="Mannose-Binding Protein A, subunit A"/>
    <property type="match status" value="1"/>
</dbReference>
<accession>A0ABD3WF21</accession>
<evidence type="ECO:0000256" key="2">
    <source>
        <dbReference type="ARBA" id="ARBA00023157"/>
    </source>
</evidence>
<dbReference type="PROSITE" id="PS50068">
    <property type="entry name" value="LDLRA_2"/>
    <property type="match status" value="1"/>
</dbReference>
<keyword evidence="1 6" id="KW-0732">Signal</keyword>